<dbReference type="AlphaFoldDB" id="A0A9P8CV53"/>
<keyword evidence="2" id="KW-0805">Transcription regulation</keyword>
<evidence type="ECO:0000256" key="4">
    <source>
        <dbReference type="ARBA" id="ARBA00023163"/>
    </source>
</evidence>
<dbReference type="PANTHER" id="PTHR12716">
    <property type="entry name" value="TRANSCRIPTION INITIATION FACTOR IIE, BETA SUBUNIT"/>
    <property type="match status" value="1"/>
</dbReference>
<dbReference type="PROSITE" id="PS51351">
    <property type="entry name" value="TFIIE_BETA_C"/>
    <property type="match status" value="1"/>
</dbReference>
<evidence type="ECO:0000256" key="5">
    <source>
        <dbReference type="ARBA" id="ARBA00023242"/>
    </source>
</evidence>
<dbReference type="Pfam" id="PF02186">
    <property type="entry name" value="TFIIE_beta"/>
    <property type="match status" value="1"/>
</dbReference>
<protein>
    <recommendedName>
        <fullName evidence="7">TFIIE beta domain-containing protein</fullName>
    </recommendedName>
</protein>
<sequence length="616" mass="70928">MPSLDEPDFVLNVTSDAGAFCAFSKLLSQQEFARPASLTPSSINNKSLRFSKFGSLLNQSKSSRFQQHWLLFLTSNKCFTTTALCAIVFISTLRFQVDYHEWRNRMEAEVNLPVLMGKDTHHMTPVPYDIYMYIGCTVSPFAAALWHFNQAIKVCDADNLDGECTFKMAQNYDYEILGIKAKHWLMSKEFDAVLDRNEVVVKLDDDTIISKDILDGLVREFSASECMFAGNMRKTQEGHYWSNGPLFMVKTDFLRKRISKGADVLNMFDKAEDVQMGALLAIKDESQVCNVDLAAFRHRYYEDERMTIRYKPYVKCRMSNQKTIADFKKKLKDQVIIPRAVVRPIAAQEERIYTGSNANPNNNGLQILHTSKKRKTEVYSQPQDTGAGKHINSLLLGAINYLKASLFFSSCSGWTECFCHSTTVDEPQTVEDLKRKGNVDLEAKPELFELLKSNEKVSYDTISETFVYKPTYHIKNKDDLLTMLEKKKNEGGMEYKELKDSYSKLAESVKELSDEGRILVVRNKDGMPRVLYWNDVRYNTAMDQDFRDIWHKLRIPDEVDLPKELEKAGLTHMQVFDKKGPGETPKRKQVRRNRKMKITNTHMKDLDLTKDFVLPK</sequence>
<organism evidence="8 9">
    <name type="scientific">Mortierella alpina</name>
    <name type="common">Oleaginous fungus</name>
    <name type="synonym">Mortierella renispora</name>
    <dbReference type="NCBI Taxonomy" id="64518"/>
    <lineage>
        <taxon>Eukaryota</taxon>
        <taxon>Fungi</taxon>
        <taxon>Fungi incertae sedis</taxon>
        <taxon>Mucoromycota</taxon>
        <taxon>Mortierellomycotina</taxon>
        <taxon>Mortierellomycetes</taxon>
        <taxon>Mortierellales</taxon>
        <taxon>Mortierellaceae</taxon>
        <taxon>Mortierella</taxon>
    </lineage>
</organism>
<dbReference type="GO" id="GO:0005673">
    <property type="term" value="C:transcription factor TFIIE complex"/>
    <property type="evidence" value="ECO:0007669"/>
    <property type="project" value="InterPro"/>
</dbReference>
<dbReference type="InterPro" id="IPR040501">
    <property type="entry name" value="TFA2_Winged_2"/>
</dbReference>
<dbReference type="Pfam" id="PF22254">
    <property type="entry name" value="TFA2_E-tether"/>
    <property type="match status" value="1"/>
</dbReference>
<comment type="subcellular location">
    <subcellularLocation>
        <location evidence="1">Nucleus</location>
    </subcellularLocation>
</comment>
<dbReference type="InterPro" id="IPR016656">
    <property type="entry name" value="TFIIE-bsu"/>
</dbReference>
<dbReference type="Pfam" id="PF18121">
    <property type="entry name" value="TFA2_Winged_2"/>
    <property type="match status" value="1"/>
</dbReference>
<dbReference type="Proteomes" id="UP000717515">
    <property type="component" value="Unassembled WGS sequence"/>
</dbReference>
<keyword evidence="3" id="KW-0238">DNA-binding</keyword>
<gene>
    <name evidence="8" type="ORF">KVV02_001951</name>
</gene>
<dbReference type="EMBL" id="JAIFTL010000200">
    <property type="protein sequence ID" value="KAG9321518.1"/>
    <property type="molecule type" value="Genomic_DNA"/>
</dbReference>
<evidence type="ECO:0000256" key="6">
    <source>
        <dbReference type="ARBA" id="ARBA00025581"/>
    </source>
</evidence>
<dbReference type="InterPro" id="IPR029044">
    <property type="entry name" value="Nucleotide-diphossugar_trans"/>
</dbReference>
<evidence type="ECO:0000259" key="7">
    <source>
        <dbReference type="PROSITE" id="PS51351"/>
    </source>
</evidence>
<accession>A0A9P8CV53</accession>
<comment type="caution">
    <text evidence="8">The sequence shown here is derived from an EMBL/GenBank/DDBJ whole genome shotgun (WGS) entry which is preliminary data.</text>
</comment>
<evidence type="ECO:0000313" key="9">
    <source>
        <dbReference type="Proteomes" id="UP000717515"/>
    </source>
</evidence>
<dbReference type="GO" id="GO:0001097">
    <property type="term" value="F:TFIIH-class transcription factor complex binding"/>
    <property type="evidence" value="ECO:0007669"/>
    <property type="project" value="TreeGrafter"/>
</dbReference>
<dbReference type="PANTHER" id="PTHR12716:SF8">
    <property type="entry name" value="TRANSCRIPTION INITIATION FACTOR IIE SUBUNIT BETA"/>
    <property type="match status" value="1"/>
</dbReference>
<name>A0A9P8CV53_MORAP</name>
<dbReference type="SUPFAM" id="SSF53448">
    <property type="entry name" value="Nucleotide-diphospho-sugar transferases"/>
    <property type="match status" value="1"/>
</dbReference>
<evidence type="ECO:0000256" key="1">
    <source>
        <dbReference type="ARBA" id="ARBA00004123"/>
    </source>
</evidence>
<comment type="function">
    <text evidence="6">Recruits TFIIH to the initiation complex and stimulates the RNA polymerase II C-terminal domain kinase and DNA-dependent ATPase activities of TFIIH. Both TFIIH and TFIIE are required for promoter clearance by RNA polymerase.</text>
</comment>
<evidence type="ECO:0000256" key="2">
    <source>
        <dbReference type="ARBA" id="ARBA00023015"/>
    </source>
</evidence>
<evidence type="ECO:0000313" key="8">
    <source>
        <dbReference type="EMBL" id="KAG9321518.1"/>
    </source>
</evidence>
<dbReference type="InterPro" id="IPR003166">
    <property type="entry name" value="TFIIE_bsu_DNA-bd"/>
</dbReference>
<dbReference type="GO" id="GO:0003677">
    <property type="term" value="F:DNA binding"/>
    <property type="evidence" value="ECO:0007669"/>
    <property type="project" value="UniProtKB-KW"/>
</dbReference>
<dbReference type="InterPro" id="IPR054600">
    <property type="entry name" value="TFA2_E-tether"/>
</dbReference>
<reference evidence="8" key="1">
    <citation type="submission" date="2021-07" db="EMBL/GenBank/DDBJ databases">
        <title>Draft genome of Mortierella alpina, strain LL118, isolated from an aspen leaf litter sample.</title>
        <authorList>
            <person name="Yang S."/>
            <person name="Vinatzer B.A."/>
        </authorList>
    </citation>
    <scope>NUCLEOTIDE SEQUENCE</scope>
    <source>
        <strain evidence="8">LL118</strain>
    </source>
</reference>
<dbReference type="GO" id="GO:0006367">
    <property type="term" value="P:transcription initiation at RNA polymerase II promoter"/>
    <property type="evidence" value="ECO:0007669"/>
    <property type="project" value="InterPro"/>
</dbReference>
<proteinExistence type="predicted"/>
<keyword evidence="4" id="KW-0804">Transcription</keyword>
<evidence type="ECO:0000256" key="3">
    <source>
        <dbReference type="ARBA" id="ARBA00023125"/>
    </source>
</evidence>
<keyword evidence="5" id="KW-0539">Nucleus</keyword>
<feature type="domain" description="TFIIE beta" evidence="7">
    <location>
        <begin position="379"/>
        <end position="475"/>
    </location>
</feature>